<dbReference type="InterPro" id="IPR011989">
    <property type="entry name" value="ARM-like"/>
</dbReference>
<dbReference type="InterPro" id="IPR016024">
    <property type="entry name" value="ARM-type_fold"/>
</dbReference>
<evidence type="ECO:0008006" key="10">
    <source>
        <dbReference type="Google" id="ProtNLM"/>
    </source>
</evidence>
<proteinExistence type="inferred from homology"/>
<dbReference type="OrthoDB" id="1921953at2759"/>
<keyword evidence="4" id="KW-0963">Cytoplasm</keyword>
<gene>
    <name evidence="8" type="ORF">CAOG_007709</name>
</gene>
<dbReference type="PhylomeDB" id="A0A0D2WX24"/>
<evidence type="ECO:0000256" key="3">
    <source>
        <dbReference type="ARBA" id="ARBA00008565"/>
    </source>
</evidence>
<dbReference type="RefSeq" id="XP_004343583.2">
    <property type="nucleotide sequence ID" value="XM_004343533.2"/>
</dbReference>
<evidence type="ECO:0000256" key="2">
    <source>
        <dbReference type="ARBA" id="ARBA00004496"/>
    </source>
</evidence>
<dbReference type="GO" id="GO:0005737">
    <property type="term" value="C:cytoplasm"/>
    <property type="evidence" value="ECO:0007669"/>
    <property type="project" value="UniProtKB-SubCell"/>
</dbReference>
<protein>
    <recommendedName>
        <fullName evidence="10">Integrator complex subunit 7</fullName>
    </recommendedName>
</protein>
<dbReference type="EMBL" id="KE346373">
    <property type="protein sequence ID" value="KJE97273.1"/>
    <property type="molecule type" value="Genomic_DNA"/>
</dbReference>
<organism evidence="8 9">
    <name type="scientific">Capsaspora owczarzaki (strain ATCC 30864)</name>
    <dbReference type="NCBI Taxonomy" id="595528"/>
    <lineage>
        <taxon>Eukaryota</taxon>
        <taxon>Filasterea</taxon>
        <taxon>Capsaspora</taxon>
    </lineage>
</organism>
<dbReference type="Proteomes" id="UP000008743">
    <property type="component" value="Unassembled WGS sequence"/>
</dbReference>
<evidence type="ECO:0000313" key="9">
    <source>
        <dbReference type="Proteomes" id="UP000008743"/>
    </source>
</evidence>
<feature type="domain" description="Integrator complex subunit 7 N-terminal" evidence="6">
    <location>
        <begin position="15"/>
        <end position="319"/>
    </location>
</feature>
<evidence type="ECO:0000256" key="4">
    <source>
        <dbReference type="ARBA" id="ARBA00022490"/>
    </source>
</evidence>
<feature type="domain" description="Integrator complex subunit 7 helical bundle" evidence="7">
    <location>
        <begin position="584"/>
        <end position="749"/>
    </location>
</feature>
<comment type="subcellular location">
    <subcellularLocation>
        <location evidence="2">Cytoplasm</location>
    </subcellularLocation>
    <subcellularLocation>
        <location evidence="1">Nucleus</location>
    </subcellularLocation>
</comment>
<reference evidence="9" key="1">
    <citation type="submission" date="2011-02" db="EMBL/GenBank/DDBJ databases">
        <title>The Genome Sequence of Capsaspora owczarzaki ATCC 30864.</title>
        <authorList>
            <person name="Russ C."/>
            <person name="Cuomo C."/>
            <person name="Burger G."/>
            <person name="Gray M.W."/>
            <person name="Holland P.W.H."/>
            <person name="King N."/>
            <person name="Lang F.B.F."/>
            <person name="Roger A.J."/>
            <person name="Ruiz-Trillo I."/>
            <person name="Young S.K."/>
            <person name="Zeng Q."/>
            <person name="Gargeya S."/>
            <person name="Alvarado L."/>
            <person name="Berlin A."/>
            <person name="Chapman S.B."/>
            <person name="Chen Z."/>
            <person name="Freedman E."/>
            <person name="Gellesch M."/>
            <person name="Goldberg J."/>
            <person name="Griggs A."/>
            <person name="Gujja S."/>
            <person name="Heilman E."/>
            <person name="Heiman D."/>
            <person name="Howarth C."/>
            <person name="Mehta T."/>
            <person name="Neiman D."/>
            <person name="Pearson M."/>
            <person name="Roberts A."/>
            <person name="Saif S."/>
            <person name="Shea T."/>
            <person name="Shenoy N."/>
            <person name="Sisk P."/>
            <person name="Stolte C."/>
            <person name="Sykes S."/>
            <person name="White J."/>
            <person name="Yandava C."/>
            <person name="Haas B."/>
            <person name="Nusbaum C."/>
            <person name="Birren B."/>
        </authorList>
    </citation>
    <scope>NUCLEOTIDE SEQUENCE</scope>
    <source>
        <strain evidence="9">ATCC 30864</strain>
    </source>
</reference>
<evidence type="ECO:0000259" key="6">
    <source>
        <dbReference type="Pfam" id="PF24436"/>
    </source>
</evidence>
<dbReference type="PANTHER" id="PTHR13322:SF2">
    <property type="entry name" value="INTEGRATOR COMPLEX SUBUNIT 7"/>
    <property type="match status" value="1"/>
</dbReference>
<dbReference type="STRING" id="595528.A0A0D2WX24"/>
<name>A0A0D2WX24_CAPO3</name>
<dbReference type="GO" id="GO:0034472">
    <property type="term" value="P:snRNA 3'-end processing"/>
    <property type="evidence" value="ECO:0007669"/>
    <property type="project" value="TreeGrafter"/>
</dbReference>
<sequence length="999" mass="107273">MSGRSVDVDEANRQLLELDKGLRATDLGEQCEAIVGVARVLEKYPLPVIVNSALLKLADEFRSKNNLIRGHVAGVLSQCSAQLNRVINVDELVMRIFIVSHSNDSVARSLALTALGALALIAKDKKTVHNAVLNALSATDEIEVDAAIGAAARFCSVSSEFASALCTRIGPMCRGHDTPPLVKLRLLQLLALMHHSAQLCKEARETLVELLVVAPTRPFTAAILSTLTRLVLASQDGLSEQVGLLIQFVQIDPRDAVRCAALDGLALLAQQIPYDEAMWASEGCLDALTELVSDASPSVAVRAVVVLRALARPRWPLCAAFHALLASSNPSKQTEAAAMQMDTDSASARAVVSTSPDGSDDSKLAALVALLFRIVAPASPEQSPLAPHPPFELIVVVIELLTNILVSVLPGVSGHSHEQTWPQATLRALFLHVAARVSQPAQASRLKRLLKCSVDLCTTYPLQLVSTSLQLALFLAPHASPANLSLLLQACTATLKVRHARATTAQMHAFLRDALANGSAAAHFYGLARLLLISSSAWQFDTSSEVRSDITATILQHLPEDSSANMWPFYVLAKAALQNGHFELSSALLPRLLERTASEHTALWISGLLELSASESLIANASSLPDTGSSQTQQLSQALASLRQAAAKFTAASSPKFSWSLQLQLLQLRITHVEIFSSIASLLRRTQLCVEAEKLSASVAHSVVATQTALVNLENAYERLCRTAIDMDAQSLSIISTQTALCAILRQALGSLQASGGCETDMETNQPPSRDSTEVYSIVDSAVAQLPAATDSLGERLEAVTEIFRRYALGARVPILPVFFASQKLTRIEMTVSPSPSPTESTVTTKQSDLLLRVEGVVQQHVSAPHQIRHLVVTFTCTSIEGDGEAAMPLLPFRAADELVTTLRNAQDPLISNTSFDNPIALLSARTSVLRTAYEATPSTQDGYFAVTIPVRYTQLARLSTSAGAQCTRHVSIDIVARDADDVTWDVGLRSAFLLKFEL</sequence>
<evidence type="ECO:0000256" key="1">
    <source>
        <dbReference type="ARBA" id="ARBA00004123"/>
    </source>
</evidence>
<dbReference type="AlphaFoldDB" id="A0A0D2WX24"/>
<keyword evidence="9" id="KW-1185">Reference proteome</keyword>
<accession>A0A0D2WX24</accession>
<keyword evidence="5" id="KW-0539">Nucleus</keyword>
<dbReference type="Pfam" id="PF24437">
    <property type="entry name" value="INTS7_HB"/>
    <property type="match status" value="1"/>
</dbReference>
<dbReference type="eggNOG" id="KOG1988">
    <property type="taxonomic scope" value="Eukaryota"/>
</dbReference>
<evidence type="ECO:0000256" key="5">
    <source>
        <dbReference type="ARBA" id="ARBA00023242"/>
    </source>
</evidence>
<dbReference type="Pfam" id="PF24436">
    <property type="entry name" value="INTS7_N"/>
    <property type="match status" value="1"/>
</dbReference>
<evidence type="ECO:0000313" key="8">
    <source>
        <dbReference type="EMBL" id="KJE97273.1"/>
    </source>
</evidence>
<dbReference type="PANTHER" id="PTHR13322">
    <property type="entry name" value="C1ORF73 PROTEIN"/>
    <property type="match status" value="1"/>
</dbReference>
<comment type="similarity">
    <text evidence="3">Belongs to the Integrator subunit 7 family.</text>
</comment>
<dbReference type="InParanoid" id="A0A0D2WX24"/>
<dbReference type="InterPro" id="IPR033060">
    <property type="entry name" value="INTS7"/>
</dbReference>
<dbReference type="Gene3D" id="1.25.10.10">
    <property type="entry name" value="Leucine-rich Repeat Variant"/>
    <property type="match status" value="1"/>
</dbReference>
<dbReference type="GO" id="GO:0032039">
    <property type="term" value="C:integrator complex"/>
    <property type="evidence" value="ECO:0007669"/>
    <property type="project" value="InterPro"/>
</dbReference>
<dbReference type="InterPro" id="IPR056516">
    <property type="entry name" value="INTS7_N"/>
</dbReference>
<dbReference type="SUPFAM" id="SSF48371">
    <property type="entry name" value="ARM repeat"/>
    <property type="match status" value="1"/>
</dbReference>
<evidence type="ECO:0000259" key="7">
    <source>
        <dbReference type="Pfam" id="PF24437"/>
    </source>
</evidence>
<dbReference type="InterPro" id="IPR056517">
    <property type="entry name" value="INTS7_HB"/>
</dbReference>